<evidence type="ECO:0000313" key="6">
    <source>
        <dbReference type="EMBL" id="GEP72911.1"/>
    </source>
</evidence>
<dbReference type="GO" id="GO:0009117">
    <property type="term" value="P:nucleotide metabolic process"/>
    <property type="evidence" value="ECO:0007669"/>
    <property type="project" value="InterPro"/>
</dbReference>
<feature type="domain" description="Metalloenzyme" evidence="5">
    <location>
        <begin position="6"/>
        <end position="262"/>
    </location>
</feature>
<name>A0A512PNY5_9LACO</name>
<dbReference type="STRING" id="1423795.FD12_GL001032"/>
<gene>
    <name evidence="6" type="ORF">LRA02_17790</name>
</gene>
<dbReference type="Gene3D" id="3.40.720.10">
    <property type="entry name" value="Alkaline Phosphatase, subunit A"/>
    <property type="match status" value="1"/>
</dbReference>
<dbReference type="PANTHER" id="PTHR21110">
    <property type="entry name" value="PHOSPHOPENTOMUTASE"/>
    <property type="match status" value="1"/>
</dbReference>
<keyword evidence="2" id="KW-0479">Metal-binding</keyword>
<dbReference type="Pfam" id="PF01676">
    <property type="entry name" value="Metalloenzyme"/>
    <property type="match status" value="1"/>
</dbReference>
<dbReference type="GO" id="GO:0005829">
    <property type="term" value="C:cytosol"/>
    <property type="evidence" value="ECO:0007669"/>
    <property type="project" value="TreeGrafter"/>
</dbReference>
<dbReference type="GO" id="GO:0043094">
    <property type="term" value="P:metabolic compound salvage"/>
    <property type="evidence" value="ECO:0007669"/>
    <property type="project" value="InterPro"/>
</dbReference>
<evidence type="ECO:0000256" key="1">
    <source>
        <dbReference type="ARBA" id="ARBA00010373"/>
    </source>
</evidence>
<dbReference type="OrthoDB" id="9769930at2"/>
<evidence type="ECO:0000256" key="2">
    <source>
        <dbReference type="ARBA" id="ARBA00022723"/>
    </source>
</evidence>
<evidence type="ECO:0000259" key="5">
    <source>
        <dbReference type="Pfam" id="PF01676"/>
    </source>
</evidence>
<organism evidence="6 7">
    <name type="scientific">Lentilactobacillus rapi</name>
    <dbReference type="NCBI Taxonomy" id="481723"/>
    <lineage>
        <taxon>Bacteria</taxon>
        <taxon>Bacillati</taxon>
        <taxon>Bacillota</taxon>
        <taxon>Bacilli</taxon>
        <taxon>Lactobacillales</taxon>
        <taxon>Lactobacillaceae</taxon>
        <taxon>Lentilactobacillus</taxon>
    </lineage>
</organism>
<dbReference type="SUPFAM" id="SSF53649">
    <property type="entry name" value="Alkaline phosphatase-like"/>
    <property type="match status" value="1"/>
</dbReference>
<dbReference type="InterPro" id="IPR017850">
    <property type="entry name" value="Alkaline_phosphatase_core_sf"/>
</dbReference>
<comment type="similarity">
    <text evidence="1">Belongs to the phosphopentomutase family.</text>
</comment>
<proteinExistence type="inferred from homology"/>
<keyword evidence="4" id="KW-0413">Isomerase</keyword>
<comment type="caution">
    <text evidence="6">The sequence shown here is derived from an EMBL/GenBank/DDBJ whole genome shotgun (WGS) entry which is preliminary data.</text>
</comment>
<evidence type="ECO:0000313" key="7">
    <source>
        <dbReference type="Proteomes" id="UP000321569"/>
    </source>
</evidence>
<dbReference type="PANTHER" id="PTHR21110:SF0">
    <property type="entry name" value="PHOSPHOPENTOMUTASE"/>
    <property type="match status" value="1"/>
</dbReference>
<dbReference type="AlphaFoldDB" id="A0A512PNY5"/>
<keyword evidence="3" id="KW-0464">Manganese</keyword>
<dbReference type="InterPro" id="IPR010045">
    <property type="entry name" value="DeoB"/>
</dbReference>
<dbReference type="GO" id="GO:0008973">
    <property type="term" value="F:phosphopentomutase activity"/>
    <property type="evidence" value="ECO:0007669"/>
    <property type="project" value="InterPro"/>
</dbReference>
<reference evidence="6 7" key="1">
    <citation type="submission" date="2019-07" db="EMBL/GenBank/DDBJ databases">
        <title>Whole genome shotgun sequence of Lactobacillus rapi NBRC 109618.</title>
        <authorList>
            <person name="Hosoyama A."/>
            <person name="Uohara A."/>
            <person name="Ohji S."/>
            <person name="Ichikawa N."/>
        </authorList>
    </citation>
    <scope>NUCLEOTIDE SEQUENCE [LARGE SCALE GENOMIC DNA]</scope>
    <source>
        <strain evidence="6 7">NBRC 109618</strain>
    </source>
</reference>
<evidence type="ECO:0000256" key="3">
    <source>
        <dbReference type="ARBA" id="ARBA00023211"/>
    </source>
</evidence>
<dbReference type="EMBL" id="BKAM01000039">
    <property type="protein sequence ID" value="GEP72911.1"/>
    <property type="molecule type" value="Genomic_DNA"/>
</dbReference>
<dbReference type="RefSeq" id="WP_056983325.1">
    <property type="nucleotide sequence ID" value="NZ_BKAM01000039.1"/>
</dbReference>
<evidence type="ECO:0000256" key="4">
    <source>
        <dbReference type="ARBA" id="ARBA00023235"/>
    </source>
</evidence>
<accession>A0A512PNY5</accession>
<protein>
    <recommendedName>
        <fullName evidence="5">Metalloenzyme domain-containing protein</fullName>
    </recommendedName>
</protein>
<dbReference type="InterPro" id="IPR006124">
    <property type="entry name" value="Metalloenzyme"/>
</dbReference>
<dbReference type="GO" id="GO:0000287">
    <property type="term" value="F:magnesium ion binding"/>
    <property type="evidence" value="ECO:0007669"/>
    <property type="project" value="InterPro"/>
</dbReference>
<sequence>MDFRRVIVVDLSALGVGEAKDANEFNSVGADMLGHIANKVGGHFKLPTLSKLGLGNIRFGDPILGIAPVDVPIGYFGKVQMASKGSDFNSGLREMFDYQSDVRITSSIDSVVYNGKGINKSIVISNYDSYIFNQDLATILPANSDVRAFRELHQQASSSGSGLIYMRTLGIQECCRQADIEGCAKSLRYMDQQLAELINELHSTDLLLVTSSYANDPTFSTTPTREYLPLIAYVPSNPDGKSLGIRRSFADVAATIADIFHLGASPKFLRSSFLGELA</sequence>
<dbReference type="Proteomes" id="UP000321569">
    <property type="component" value="Unassembled WGS sequence"/>
</dbReference>